<organism evidence="4 5">
    <name type="scientific">Pythium insidiosum</name>
    <name type="common">Pythiosis disease agent</name>
    <dbReference type="NCBI Taxonomy" id="114742"/>
    <lineage>
        <taxon>Eukaryota</taxon>
        <taxon>Sar</taxon>
        <taxon>Stramenopiles</taxon>
        <taxon>Oomycota</taxon>
        <taxon>Peronosporomycetes</taxon>
        <taxon>Pythiales</taxon>
        <taxon>Pythiaceae</taxon>
        <taxon>Pythium</taxon>
    </lineage>
</organism>
<dbReference type="Gene3D" id="1.25.40.480">
    <property type="match status" value="1"/>
</dbReference>
<keyword evidence="5" id="KW-1185">Reference proteome</keyword>
<dbReference type="InterPro" id="IPR000571">
    <property type="entry name" value="Znf_CCCH"/>
</dbReference>
<protein>
    <recommendedName>
        <fullName evidence="3">C3H1-type domain-containing protein</fullName>
    </recommendedName>
</protein>
<feature type="region of interest" description="Disordered" evidence="2">
    <location>
        <begin position="207"/>
        <end position="250"/>
    </location>
</feature>
<keyword evidence="1" id="KW-0479">Metal-binding</keyword>
<dbReference type="GO" id="GO:0008270">
    <property type="term" value="F:zinc ion binding"/>
    <property type="evidence" value="ECO:0007669"/>
    <property type="project" value="UniProtKB-KW"/>
</dbReference>
<proteinExistence type="predicted"/>
<evidence type="ECO:0000256" key="1">
    <source>
        <dbReference type="PROSITE-ProRule" id="PRU00723"/>
    </source>
</evidence>
<keyword evidence="1" id="KW-0863">Zinc-finger</keyword>
<evidence type="ECO:0000256" key="2">
    <source>
        <dbReference type="SAM" id="MobiDB-lite"/>
    </source>
</evidence>
<dbReference type="PROSITE" id="PS50103">
    <property type="entry name" value="ZF_C3H1"/>
    <property type="match status" value="1"/>
</dbReference>
<feature type="compositionally biased region" description="Basic and acidic residues" evidence="2">
    <location>
        <begin position="233"/>
        <end position="242"/>
    </location>
</feature>
<dbReference type="EMBL" id="JAKCXM010000212">
    <property type="protein sequence ID" value="KAJ0398557.1"/>
    <property type="molecule type" value="Genomic_DNA"/>
</dbReference>
<dbReference type="InterPro" id="IPR039685">
    <property type="entry name" value="FANCE"/>
</dbReference>
<dbReference type="Gene3D" id="4.10.1000.10">
    <property type="entry name" value="Zinc finger, CCCH-type"/>
    <property type="match status" value="1"/>
</dbReference>
<sequence>MLKLEDGQYAKVKGGFSLVRSGVIKRQKPTATQAFTAFVSSKTVPSRYCNEAGNCKFIHDSRRIVLCRKFIRGECDKTGCKLSHDKLVSALSSSAVQGTDVVLRLETLPLRVQRNLWGALVRWPSLLTYATGRALVARYLSQGDRLAKLDAVCVALAQQFEKTLIDLEERQDADSARPPRELLLETASELDTALADVVFLPTMVAKRTPTRPAEPASKRLHMEPSPLTPDEQTDAKRPRQETDAPQAPELPREVANELSNLSKQLQSLPRPNDAGGDSAQSAIAAAARGLEQVMNAVHSSVSDHEALFRAACARLELSTTTDEALFQLTTSRFAAIFLETSVRPKILGATSVISRVLLQTALLFSKPNYLLALLDGVVRKVLTDPSIGAPQGEALTRILRECELPAERLDELLLAPALEGRDDIPPLRFASETTVLVVQNVLNLKPTLSRVTVERLVAASHSAVVPSSASDALRKSPKFATLVFTLVSKYSAQCVPYSDELRAIAAQLSSVMAKATQRAIAKLADK</sequence>
<evidence type="ECO:0000259" key="3">
    <source>
        <dbReference type="PROSITE" id="PS50103"/>
    </source>
</evidence>
<reference evidence="4" key="1">
    <citation type="submission" date="2021-12" db="EMBL/GenBank/DDBJ databases">
        <title>Prjna785345.</title>
        <authorList>
            <person name="Rujirawat T."/>
            <person name="Krajaejun T."/>
        </authorList>
    </citation>
    <scope>NUCLEOTIDE SEQUENCE</scope>
    <source>
        <strain evidence="4">Pi057C3</strain>
    </source>
</reference>
<dbReference type="AlphaFoldDB" id="A0AAD5LHF3"/>
<dbReference type="Proteomes" id="UP001209570">
    <property type="component" value="Unassembled WGS sequence"/>
</dbReference>
<dbReference type="GO" id="GO:0043240">
    <property type="term" value="C:Fanconi anaemia nuclear complex"/>
    <property type="evidence" value="ECO:0007669"/>
    <property type="project" value="InterPro"/>
</dbReference>
<name>A0AAD5LHF3_PYTIN</name>
<comment type="caution">
    <text evidence="4">The sequence shown here is derived from an EMBL/GenBank/DDBJ whole genome shotgun (WGS) entry which is preliminary data.</text>
</comment>
<gene>
    <name evidence="4" type="ORF">P43SY_003386</name>
</gene>
<feature type="zinc finger region" description="C3H1-type" evidence="1">
    <location>
        <begin position="61"/>
        <end position="87"/>
    </location>
</feature>
<dbReference type="PANTHER" id="PTHR32094:SF5">
    <property type="entry name" value="FANCONI ANEMIA GROUP E PROTEIN"/>
    <property type="match status" value="1"/>
</dbReference>
<accession>A0AAD5LHF3</accession>
<dbReference type="PANTHER" id="PTHR32094">
    <property type="entry name" value="FANCONI ANEMIA GROUP E PROTEIN"/>
    <property type="match status" value="1"/>
</dbReference>
<keyword evidence="1" id="KW-0862">Zinc</keyword>
<evidence type="ECO:0000313" key="4">
    <source>
        <dbReference type="EMBL" id="KAJ0398557.1"/>
    </source>
</evidence>
<feature type="domain" description="C3H1-type" evidence="3">
    <location>
        <begin position="61"/>
        <end position="87"/>
    </location>
</feature>
<evidence type="ECO:0000313" key="5">
    <source>
        <dbReference type="Proteomes" id="UP001209570"/>
    </source>
</evidence>
<dbReference type="GO" id="GO:0036297">
    <property type="term" value="P:interstrand cross-link repair"/>
    <property type="evidence" value="ECO:0007669"/>
    <property type="project" value="InterPro"/>
</dbReference>